<keyword evidence="13" id="KW-1185">Reference proteome</keyword>
<keyword evidence="4" id="KW-0449">Lipoprotein</keyword>
<dbReference type="AlphaFoldDB" id="A0AAQ3L083"/>
<dbReference type="GO" id="GO:0009834">
    <property type="term" value="P:plant-type secondary cell wall biogenesis"/>
    <property type="evidence" value="ECO:0007669"/>
    <property type="project" value="UniProtKB-ARBA"/>
</dbReference>
<dbReference type="Pfam" id="PF02469">
    <property type="entry name" value="Fasciclin"/>
    <property type="match status" value="1"/>
</dbReference>
<dbReference type="FunFam" id="2.30.180.10:FF:000006">
    <property type="entry name" value="Fasciclin-like arabinogalactan protein 11"/>
    <property type="match status" value="1"/>
</dbReference>
<proteinExistence type="inferred from homology"/>
<sequence>MFSMQKCTGGKALLIRRLRSPYTLLQSKVQTMKRFATCAIALLFLAQLTSETFAQSAISPAPAGPKNVTAILEKAGQFGTLIRLLRSTQVGDQINNQMNNSNSGLTIFAPTDNAFSSLPSGTLNSLSDQEKVALIQFHVLPSAIPISQFETVSNPVRTQAGDATNGRYPLNVTTSGSQVNITTGVVNTTIANTLFSDSQLVVYQVDKVLLPLQLFGPAPPPSSAPAPEPAKPGKSKPATIADGPSSPSSDSTDTSTAINLNWSTSGVMAFAAAAISLWWSF</sequence>
<dbReference type="GO" id="GO:0005886">
    <property type="term" value="C:plasma membrane"/>
    <property type="evidence" value="ECO:0007669"/>
    <property type="project" value="UniProtKB-SubCell"/>
</dbReference>
<feature type="domain" description="FAS1" evidence="11">
    <location>
        <begin position="65"/>
        <end position="209"/>
    </location>
</feature>
<dbReference type="GO" id="GO:0098552">
    <property type="term" value="C:side of membrane"/>
    <property type="evidence" value="ECO:0007669"/>
    <property type="project" value="UniProtKB-KW"/>
</dbReference>
<keyword evidence="7" id="KW-0472">Membrane</keyword>
<keyword evidence="6" id="KW-0654">Proteoglycan</keyword>
<accession>A0AAQ3L083</accession>
<comment type="function">
    <text evidence="9">May be a cell surface adhesion protein.</text>
</comment>
<organism evidence="12 13">
    <name type="scientific">Canna indica</name>
    <name type="common">Indian-shot</name>
    <dbReference type="NCBI Taxonomy" id="4628"/>
    <lineage>
        <taxon>Eukaryota</taxon>
        <taxon>Viridiplantae</taxon>
        <taxon>Streptophyta</taxon>
        <taxon>Embryophyta</taxon>
        <taxon>Tracheophyta</taxon>
        <taxon>Spermatophyta</taxon>
        <taxon>Magnoliopsida</taxon>
        <taxon>Liliopsida</taxon>
        <taxon>Zingiberales</taxon>
        <taxon>Cannaceae</taxon>
        <taxon>Canna</taxon>
    </lineage>
</organism>
<gene>
    <name evidence="12" type="ORF">Cni_G25070</name>
</gene>
<evidence type="ECO:0000256" key="8">
    <source>
        <dbReference type="ARBA" id="ARBA00023180"/>
    </source>
</evidence>
<evidence type="ECO:0000256" key="4">
    <source>
        <dbReference type="ARBA" id="ARBA00022622"/>
    </source>
</evidence>
<feature type="compositionally biased region" description="Low complexity" evidence="10">
    <location>
        <begin position="244"/>
        <end position="254"/>
    </location>
</feature>
<evidence type="ECO:0000256" key="2">
    <source>
        <dbReference type="ARBA" id="ARBA00007843"/>
    </source>
</evidence>
<dbReference type="SMART" id="SM00554">
    <property type="entry name" value="FAS1"/>
    <property type="match status" value="1"/>
</dbReference>
<feature type="compositionally biased region" description="Pro residues" evidence="10">
    <location>
        <begin position="219"/>
        <end position="230"/>
    </location>
</feature>
<protein>
    <submittedName>
        <fullName evidence="12">Fasciclin-like arabinogalactan protein 11</fullName>
    </submittedName>
</protein>
<keyword evidence="8" id="KW-0325">Glycoprotein</keyword>
<evidence type="ECO:0000313" key="13">
    <source>
        <dbReference type="Proteomes" id="UP001327560"/>
    </source>
</evidence>
<name>A0AAQ3L083_9LILI</name>
<dbReference type="Proteomes" id="UP001327560">
    <property type="component" value="Chromosome 8"/>
</dbReference>
<dbReference type="InterPro" id="IPR000782">
    <property type="entry name" value="FAS1_domain"/>
</dbReference>
<keyword evidence="3" id="KW-1003">Cell membrane</keyword>
<reference evidence="12 13" key="1">
    <citation type="submission" date="2023-10" db="EMBL/GenBank/DDBJ databases">
        <title>Chromosome-scale genome assembly provides insights into flower coloration mechanisms of Canna indica.</title>
        <authorList>
            <person name="Li C."/>
        </authorList>
    </citation>
    <scope>NUCLEOTIDE SEQUENCE [LARGE SCALE GENOMIC DNA]</scope>
    <source>
        <tissue evidence="12">Flower</tissue>
    </source>
</reference>
<evidence type="ECO:0000256" key="7">
    <source>
        <dbReference type="ARBA" id="ARBA00023136"/>
    </source>
</evidence>
<dbReference type="InterPro" id="IPR036378">
    <property type="entry name" value="FAS1_dom_sf"/>
</dbReference>
<comment type="subcellular location">
    <subcellularLocation>
        <location evidence="1">Cell membrane</location>
        <topology evidence="1">Lipid-anchor</topology>
        <topology evidence="1">GPI-anchor</topology>
    </subcellularLocation>
</comment>
<evidence type="ECO:0000313" key="12">
    <source>
        <dbReference type="EMBL" id="WOL16283.1"/>
    </source>
</evidence>
<evidence type="ECO:0000256" key="1">
    <source>
        <dbReference type="ARBA" id="ARBA00004609"/>
    </source>
</evidence>
<dbReference type="PROSITE" id="PS50213">
    <property type="entry name" value="FAS1"/>
    <property type="match status" value="1"/>
</dbReference>
<dbReference type="EMBL" id="CP136897">
    <property type="protein sequence ID" value="WOL16283.1"/>
    <property type="molecule type" value="Genomic_DNA"/>
</dbReference>
<evidence type="ECO:0000256" key="3">
    <source>
        <dbReference type="ARBA" id="ARBA00022475"/>
    </source>
</evidence>
<dbReference type="Gene3D" id="2.30.180.10">
    <property type="entry name" value="FAS1 domain"/>
    <property type="match status" value="1"/>
</dbReference>
<dbReference type="InterPro" id="IPR045003">
    <property type="entry name" value="FLA_A"/>
</dbReference>
<dbReference type="PANTHER" id="PTHR32077">
    <property type="entry name" value="FASCICLIN-LIKE ARABINOGALACTAN PROTEIN"/>
    <property type="match status" value="1"/>
</dbReference>
<evidence type="ECO:0000256" key="6">
    <source>
        <dbReference type="ARBA" id="ARBA00022974"/>
    </source>
</evidence>
<keyword evidence="4" id="KW-0336">GPI-anchor</keyword>
<evidence type="ECO:0000259" key="11">
    <source>
        <dbReference type="PROSITE" id="PS50213"/>
    </source>
</evidence>
<evidence type="ECO:0000256" key="9">
    <source>
        <dbReference type="ARBA" id="ARBA00024686"/>
    </source>
</evidence>
<dbReference type="SUPFAM" id="SSF82153">
    <property type="entry name" value="FAS1 domain"/>
    <property type="match status" value="1"/>
</dbReference>
<evidence type="ECO:0000256" key="10">
    <source>
        <dbReference type="SAM" id="MobiDB-lite"/>
    </source>
</evidence>
<evidence type="ECO:0000256" key="5">
    <source>
        <dbReference type="ARBA" id="ARBA00022729"/>
    </source>
</evidence>
<comment type="similarity">
    <text evidence="2">Belongs to the fasciclin-like AGP family.</text>
</comment>
<feature type="region of interest" description="Disordered" evidence="10">
    <location>
        <begin position="219"/>
        <end position="254"/>
    </location>
</feature>
<keyword evidence="5" id="KW-0732">Signal</keyword>
<dbReference type="PANTHER" id="PTHR32077:SF65">
    <property type="entry name" value="FASCICLIN-LIKE ARABINOGALACTAN PROTEIN 11"/>
    <property type="match status" value="1"/>
</dbReference>